<keyword evidence="6" id="KW-0472">Membrane</keyword>
<dbReference type="SMART" id="SM00028">
    <property type="entry name" value="TPR"/>
    <property type="match status" value="9"/>
</dbReference>
<gene>
    <name evidence="8" type="ORF">DDZ15_02535</name>
</gene>
<evidence type="ECO:0000256" key="4">
    <source>
        <dbReference type="ARBA" id="ARBA00022840"/>
    </source>
</evidence>
<dbReference type="Proteomes" id="UP000245533">
    <property type="component" value="Unassembled WGS sequence"/>
</dbReference>
<dbReference type="PROSITE" id="PS50011">
    <property type="entry name" value="PROTEIN_KINASE_DOM"/>
    <property type="match status" value="1"/>
</dbReference>
<dbReference type="Gene3D" id="3.30.200.20">
    <property type="entry name" value="Phosphorylase Kinase, domain 1"/>
    <property type="match status" value="1"/>
</dbReference>
<dbReference type="EMBL" id="QGGB01000002">
    <property type="protein sequence ID" value="PWN07906.1"/>
    <property type="molecule type" value="Genomic_DNA"/>
</dbReference>
<dbReference type="GO" id="GO:0004674">
    <property type="term" value="F:protein serine/threonine kinase activity"/>
    <property type="evidence" value="ECO:0007669"/>
    <property type="project" value="TreeGrafter"/>
</dbReference>
<dbReference type="PANTHER" id="PTHR43289">
    <property type="entry name" value="MITOGEN-ACTIVATED PROTEIN KINASE KINASE KINASE 20-RELATED"/>
    <property type="match status" value="1"/>
</dbReference>
<keyword evidence="3" id="KW-0418">Kinase</keyword>
<dbReference type="SUPFAM" id="SSF56112">
    <property type="entry name" value="Protein kinase-like (PK-like)"/>
    <property type="match status" value="1"/>
</dbReference>
<protein>
    <recommendedName>
        <fullName evidence="7">Protein kinase domain-containing protein</fullName>
    </recommendedName>
</protein>
<dbReference type="GO" id="GO:0005524">
    <property type="term" value="F:ATP binding"/>
    <property type="evidence" value="ECO:0007669"/>
    <property type="project" value="UniProtKB-KW"/>
</dbReference>
<dbReference type="RefSeq" id="WP_109644503.1">
    <property type="nucleotide sequence ID" value="NZ_QGGB01000002.1"/>
</dbReference>
<dbReference type="CDD" id="cd14014">
    <property type="entry name" value="STKc_PknB_like"/>
    <property type="match status" value="1"/>
</dbReference>
<dbReference type="PROSITE" id="PS00108">
    <property type="entry name" value="PROTEIN_KINASE_ST"/>
    <property type="match status" value="1"/>
</dbReference>
<organism evidence="8 9">
    <name type="scientific">Rhodohalobacter mucosus</name>
    <dbReference type="NCBI Taxonomy" id="2079485"/>
    <lineage>
        <taxon>Bacteria</taxon>
        <taxon>Pseudomonadati</taxon>
        <taxon>Balneolota</taxon>
        <taxon>Balneolia</taxon>
        <taxon>Balneolales</taxon>
        <taxon>Balneolaceae</taxon>
        <taxon>Rhodohalobacter</taxon>
    </lineage>
</organism>
<comment type="caution">
    <text evidence="8">The sequence shown here is derived from an EMBL/GenBank/DDBJ whole genome shotgun (WGS) entry which is preliminary data.</text>
</comment>
<reference evidence="8 9" key="1">
    <citation type="submission" date="2018-05" db="EMBL/GenBank/DDBJ databases">
        <title>Rhodohalobacter halophilus gen. nov., sp. nov., a moderately halophilic member of the family Balneolaceae.</title>
        <authorList>
            <person name="Liu Z.-W."/>
        </authorList>
    </citation>
    <scope>NUCLEOTIDE SEQUENCE [LARGE SCALE GENOMIC DNA]</scope>
    <source>
        <strain evidence="8 9">8A47</strain>
    </source>
</reference>
<dbReference type="Gene3D" id="1.25.40.10">
    <property type="entry name" value="Tetratricopeptide repeat domain"/>
    <property type="match status" value="3"/>
</dbReference>
<dbReference type="InterPro" id="IPR011009">
    <property type="entry name" value="Kinase-like_dom_sf"/>
</dbReference>
<evidence type="ECO:0000313" key="8">
    <source>
        <dbReference type="EMBL" id="PWN07906.1"/>
    </source>
</evidence>
<evidence type="ECO:0000256" key="5">
    <source>
        <dbReference type="PROSITE-ProRule" id="PRU00339"/>
    </source>
</evidence>
<keyword evidence="5" id="KW-0802">TPR repeat</keyword>
<keyword evidence="9" id="KW-1185">Reference proteome</keyword>
<dbReference type="Pfam" id="PF00069">
    <property type="entry name" value="Pkinase"/>
    <property type="match status" value="1"/>
</dbReference>
<dbReference type="InterPro" id="IPR011990">
    <property type="entry name" value="TPR-like_helical_dom_sf"/>
</dbReference>
<dbReference type="InterPro" id="IPR019734">
    <property type="entry name" value="TPR_rpt"/>
</dbReference>
<feature type="repeat" description="TPR" evidence="5">
    <location>
        <begin position="673"/>
        <end position="706"/>
    </location>
</feature>
<dbReference type="OrthoDB" id="9813021at2"/>
<dbReference type="Gene3D" id="1.10.510.10">
    <property type="entry name" value="Transferase(Phosphotransferase) domain 1"/>
    <property type="match status" value="1"/>
</dbReference>
<dbReference type="InterPro" id="IPR008271">
    <property type="entry name" value="Ser/Thr_kinase_AS"/>
</dbReference>
<sequence>MNSDTWKKIELICFEAMDLEGEKLDTYLLETCGGDKEILNEVRSLLQQANSEPTIRPFVSSPSSFIFSDTSELSERFIGPYRLIRELASGGMGRVYLAVRDDDQFKRFVALKVIRKDLVDQRILDRFYEERRILASLNHSYIARLFGGGTDDHGVPWYAMEYVDGETITEYTERRNMSTGEVIKLFLKVCSAVQYAHQNLVIHRDLKPENILINSDGDPKLLDFGIAKLLSQESVDGQTQYQNRIMTPEYASPEQVSHEPVSTVSDVYSLGVLLYRLTTGTLPYTFEKKSPATIEKIVSHTIPELPSRKSGLKILRGDLDSVIMKALKKDPAERYSSVEQLSNDLNRFLQHRPVMAGKDSLIYRARKFTSRNRWTVAVSAAVILLVLSFSVITLVQSRAIQERAIEAEQQRDRAEQVSGFLTDLFNSVNPDEAEDNALSAIDLLHRGADRVENELADQPELQANLYLVISDVYEKLGLYDESLNLAGKAFEMNRSLFGSIHPETARSLNAMGWLYRQKADYAMADSLLSSALATRRMLFGDIHPDVARSLNDLAVLKQSQGDFAAADSLLLESITIRQSLSDTPDEALGVALSNHAALKYGLGDFEAAENQMKEALDIFMQTTGNRDMRTANVLSNLGAILMTVNKMDEAIIYYEQALESRSALLSPDHPDIASSYAHLGNLYRRTGDLENSETSLLRALSIRRNTLGENHELIYDTKRLLGLLYDTIGNVREAEIYYGEAVEGFRKHNPLGHNEMAETLHNLGSLYLREGNPVRAEPLLRDAFEIRKRILGAGHALTLSTHIHLGICVAELGDTIRSRELLESALKQLDESDLDEPELRNLAFNTLTGLE</sequence>
<dbReference type="Pfam" id="PF13424">
    <property type="entry name" value="TPR_12"/>
    <property type="match status" value="4"/>
</dbReference>
<keyword evidence="2" id="KW-0547">Nucleotide-binding</keyword>
<keyword evidence="6" id="KW-1133">Transmembrane helix</keyword>
<evidence type="ECO:0000256" key="3">
    <source>
        <dbReference type="ARBA" id="ARBA00022777"/>
    </source>
</evidence>
<accession>A0A316U3B8</accession>
<name>A0A316U3B8_9BACT</name>
<evidence type="ECO:0000313" key="9">
    <source>
        <dbReference type="Proteomes" id="UP000245533"/>
    </source>
</evidence>
<dbReference type="AlphaFoldDB" id="A0A316U3B8"/>
<keyword evidence="1" id="KW-0808">Transferase</keyword>
<keyword evidence="4" id="KW-0067">ATP-binding</keyword>
<evidence type="ECO:0000256" key="1">
    <source>
        <dbReference type="ARBA" id="ARBA00022679"/>
    </source>
</evidence>
<evidence type="ECO:0000256" key="2">
    <source>
        <dbReference type="ARBA" id="ARBA00022741"/>
    </source>
</evidence>
<evidence type="ECO:0000256" key="6">
    <source>
        <dbReference type="SAM" id="Phobius"/>
    </source>
</evidence>
<keyword evidence="6" id="KW-0812">Transmembrane</keyword>
<dbReference type="PANTHER" id="PTHR43289:SF34">
    <property type="entry name" value="SERINE_THREONINE-PROTEIN KINASE YBDM-RELATED"/>
    <property type="match status" value="1"/>
</dbReference>
<dbReference type="PROSITE" id="PS50005">
    <property type="entry name" value="TPR"/>
    <property type="match status" value="2"/>
</dbReference>
<dbReference type="InterPro" id="IPR000719">
    <property type="entry name" value="Prot_kinase_dom"/>
</dbReference>
<feature type="domain" description="Protein kinase" evidence="7">
    <location>
        <begin position="81"/>
        <end position="349"/>
    </location>
</feature>
<evidence type="ECO:0000259" key="7">
    <source>
        <dbReference type="PROSITE" id="PS50011"/>
    </source>
</evidence>
<feature type="repeat" description="TPR" evidence="5">
    <location>
        <begin position="631"/>
        <end position="664"/>
    </location>
</feature>
<feature type="transmembrane region" description="Helical" evidence="6">
    <location>
        <begin position="374"/>
        <end position="395"/>
    </location>
</feature>
<proteinExistence type="predicted"/>
<dbReference type="SUPFAM" id="SSF48452">
    <property type="entry name" value="TPR-like"/>
    <property type="match status" value="3"/>
</dbReference>
<dbReference type="SMART" id="SM00220">
    <property type="entry name" value="S_TKc"/>
    <property type="match status" value="1"/>
</dbReference>